<dbReference type="eggNOG" id="ENOG502T151">
    <property type="taxonomic scope" value="Eukaryota"/>
</dbReference>
<dbReference type="EnsemblPlants" id="ONIVA06G07860.4">
    <property type="protein sequence ID" value="ONIVA06G07860.4"/>
    <property type="gene ID" value="ONIVA06G07860"/>
</dbReference>
<proteinExistence type="predicted"/>
<dbReference type="OMA" id="VCIYMSG"/>
<name>A0A0E0HMG4_ORYNI</name>
<dbReference type="InterPro" id="IPR017451">
    <property type="entry name" value="F-box-assoc_interact_dom"/>
</dbReference>
<dbReference type="PROSITE" id="PS50181">
    <property type="entry name" value="FBOX"/>
    <property type="match status" value="1"/>
</dbReference>
<dbReference type="SMART" id="SM00256">
    <property type="entry name" value="FBOX"/>
    <property type="match status" value="1"/>
</dbReference>
<dbReference type="AlphaFoldDB" id="A0A0E0HMG4"/>
<organism evidence="2">
    <name type="scientific">Oryza nivara</name>
    <name type="common">Indian wild rice</name>
    <name type="synonym">Oryza sativa f. spontanea</name>
    <dbReference type="NCBI Taxonomy" id="4536"/>
    <lineage>
        <taxon>Eukaryota</taxon>
        <taxon>Viridiplantae</taxon>
        <taxon>Streptophyta</taxon>
        <taxon>Embryophyta</taxon>
        <taxon>Tracheophyta</taxon>
        <taxon>Spermatophyta</taxon>
        <taxon>Magnoliopsida</taxon>
        <taxon>Liliopsida</taxon>
        <taxon>Poales</taxon>
        <taxon>Poaceae</taxon>
        <taxon>BOP clade</taxon>
        <taxon>Oryzoideae</taxon>
        <taxon>Oryzeae</taxon>
        <taxon>Oryzinae</taxon>
        <taxon>Oryza</taxon>
    </lineage>
</organism>
<dbReference type="SUPFAM" id="SSF81383">
    <property type="entry name" value="F-box domain"/>
    <property type="match status" value="1"/>
</dbReference>
<evidence type="ECO:0000259" key="1">
    <source>
        <dbReference type="PROSITE" id="PS50181"/>
    </source>
</evidence>
<dbReference type="Proteomes" id="UP000006591">
    <property type="component" value="Chromosome 6"/>
</dbReference>
<accession>A0A0E0HMG4</accession>
<protein>
    <recommendedName>
        <fullName evidence="1">F-box domain-containing protein</fullName>
    </recommendedName>
</protein>
<evidence type="ECO:0000313" key="3">
    <source>
        <dbReference type="Proteomes" id="UP000006591"/>
    </source>
</evidence>
<reference evidence="2" key="2">
    <citation type="submission" date="2018-04" db="EMBL/GenBank/DDBJ databases">
        <title>OnivRS2 (Oryza nivara Reference Sequence Version 2).</title>
        <authorList>
            <person name="Zhang J."/>
            <person name="Kudrna D."/>
            <person name="Lee S."/>
            <person name="Talag J."/>
            <person name="Rajasekar S."/>
            <person name="Welchert J."/>
            <person name="Hsing Y.-I."/>
            <person name="Wing R.A."/>
        </authorList>
    </citation>
    <scope>NUCLEOTIDE SEQUENCE [LARGE SCALE GENOMIC DNA]</scope>
    <source>
        <strain evidence="2">SL10</strain>
    </source>
</reference>
<dbReference type="InterPro" id="IPR050796">
    <property type="entry name" value="SCF_F-box_component"/>
</dbReference>
<dbReference type="NCBIfam" id="TIGR01640">
    <property type="entry name" value="F_box_assoc_1"/>
    <property type="match status" value="1"/>
</dbReference>
<dbReference type="Gramene" id="ONIVA06G07860.4">
    <property type="protein sequence ID" value="ONIVA06G07860.4"/>
    <property type="gene ID" value="ONIVA06G07860"/>
</dbReference>
<feature type="domain" description="F-box" evidence="1">
    <location>
        <begin position="73"/>
        <end position="119"/>
    </location>
</feature>
<reference evidence="2" key="1">
    <citation type="submission" date="2015-04" db="UniProtKB">
        <authorList>
            <consortium name="EnsemblPlants"/>
        </authorList>
    </citation>
    <scope>IDENTIFICATION</scope>
    <source>
        <strain evidence="2">SL10</strain>
    </source>
</reference>
<dbReference type="InterPro" id="IPR036047">
    <property type="entry name" value="F-box-like_dom_sf"/>
</dbReference>
<dbReference type="PANTHER" id="PTHR31672:SF13">
    <property type="entry name" value="F-BOX PROTEIN CPR30-LIKE"/>
    <property type="match status" value="1"/>
</dbReference>
<dbReference type="InterPro" id="IPR013187">
    <property type="entry name" value="F-box-assoc_dom_typ3"/>
</dbReference>
<dbReference type="PANTHER" id="PTHR31672">
    <property type="entry name" value="BNACNNG10540D PROTEIN"/>
    <property type="match status" value="1"/>
</dbReference>
<dbReference type="Gene3D" id="1.20.1280.50">
    <property type="match status" value="1"/>
</dbReference>
<dbReference type="Pfam" id="PF00646">
    <property type="entry name" value="F-box"/>
    <property type="match status" value="1"/>
</dbReference>
<sequence>MPQPKCPTERKKADHLQLIPCGAPAGSCRGGGGSCRITMCTKIDTYKKRQRGQQQIDFELKTYHRKRQRRRGHQQTVELPDEIVREVLIWLPVKSLARFKSVCKAWLSIISESCFIREHLQCSKLKRYWNPSSFLITPHIPLKPGDSIFAAFSTDIRFYQWSLQEDTRAAATLLYRRHFPAGEFELVLSMAHCDGLVLLPTKTKAYVFNPVIRDVLALPESNRNMRQRDICPPIGLGFDASTGKYKVARSFYRSREYNPMGIAAMGFEVFTINGEESCWRETLVDPPYPVLYSKIVTHCKGCLFYYIDKKNQQNPPQALLRFSLQDETFGVTPLLTDTYPQVEDDEVTITELGGQLCATFFCNTLQQVCIYMSGDVMDPDWNCWHIINFMNCYPIASLGSGRILLRRGSLVFCTNLKSYSIEDKLDIDDIRYLGPNEDNLGHAWEDLCWYDILPYTESLVPIIPRATLQAL</sequence>
<dbReference type="InterPro" id="IPR001810">
    <property type="entry name" value="F-box_dom"/>
</dbReference>
<dbReference type="Pfam" id="PF08268">
    <property type="entry name" value="FBA_3"/>
    <property type="match status" value="1"/>
</dbReference>
<dbReference type="CDD" id="cd22157">
    <property type="entry name" value="F-box_AtFBW1-like"/>
    <property type="match status" value="1"/>
</dbReference>
<evidence type="ECO:0000313" key="2">
    <source>
        <dbReference type="EnsemblPlants" id="ONIVA06G07860.4"/>
    </source>
</evidence>
<keyword evidence="3" id="KW-1185">Reference proteome</keyword>